<dbReference type="OrthoDB" id="674183at2"/>
<keyword evidence="2" id="KW-1185">Reference proteome</keyword>
<dbReference type="STRING" id="435880.SAMN04487988_106124"/>
<gene>
    <name evidence="1" type="ORF">SAMN04487988_106124</name>
</gene>
<protein>
    <submittedName>
        <fullName evidence="1">Uncharacterized protein</fullName>
    </submittedName>
</protein>
<dbReference type="EMBL" id="FOPC01000006">
    <property type="protein sequence ID" value="SFG66435.1"/>
    <property type="molecule type" value="Genomic_DNA"/>
</dbReference>
<proteinExistence type="predicted"/>
<evidence type="ECO:0000313" key="1">
    <source>
        <dbReference type="EMBL" id="SFG66435.1"/>
    </source>
</evidence>
<dbReference type="Proteomes" id="UP000199642">
    <property type="component" value="Unassembled WGS sequence"/>
</dbReference>
<reference evidence="2" key="1">
    <citation type="submission" date="2016-10" db="EMBL/GenBank/DDBJ databases">
        <authorList>
            <person name="Varghese N."/>
            <person name="Submissions S."/>
        </authorList>
    </citation>
    <scope>NUCLEOTIDE SEQUENCE [LARGE SCALE GENOMIC DNA]</scope>
    <source>
        <strain evidence="2">DSM 19315</strain>
    </source>
</reference>
<dbReference type="AlphaFoldDB" id="A0A1I2TN86"/>
<organism evidence="1 2">
    <name type="scientific">Algoriphagus hitonicola</name>
    <dbReference type="NCBI Taxonomy" id="435880"/>
    <lineage>
        <taxon>Bacteria</taxon>
        <taxon>Pseudomonadati</taxon>
        <taxon>Bacteroidota</taxon>
        <taxon>Cytophagia</taxon>
        <taxon>Cytophagales</taxon>
        <taxon>Cyclobacteriaceae</taxon>
        <taxon>Algoriphagus</taxon>
    </lineage>
</organism>
<sequence>MNEIPDIKTKPKVKIDEQLLRKSKVQIETEKQVVVHIRLQVDELPSLIRIWPNTFLICGNTNSKSKLLNADRISFAPMWTQIDKKTYRFTLIFEGLPKDCTFFDLVEELDTLDRFEYYGIARNQSDIYHLDLIP</sequence>
<evidence type="ECO:0000313" key="2">
    <source>
        <dbReference type="Proteomes" id="UP000199642"/>
    </source>
</evidence>
<accession>A0A1I2TN86</accession>
<dbReference type="RefSeq" id="WP_092791206.1">
    <property type="nucleotide sequence ID" value="NZ_FOPC01000006.1"/>
</dbReference>
<name>A0A1I2TN86_9BACT</name>